<dbReference type="Proteomes" id="UP000198432">
    <property type="component" value="Unassembled WGS sequence"/>
</dbReference>
<dbReference type="InterPro" id="IPR001584">
    <property type="entry name" value="Integrase_cat-core"/>
</dbReference>
<protein>
    <submittedName>
        <fullName evidence="3">Integrase core domain-containing protein</fullName>
    </submittedName>
</protein>
<accession>A0A239LNP9</accession>
<sequence length="46" mass="5574">ENRREAAVEIFEYIEIFYNRERLHSSLGYRTPEQMEELLNFKPLAA</sequence>
<dbReference type="Pfam" id="PF13333">
    <property type="entry name" value="rve_2"/>
    <property type="match status" value="1"/>
</dbReference>
<feature type="non-terminal residue" evidence="3">
    <location>
        <position position="1"/>
    </location>
</feature>
<proteinExistence type="predicted"/>
<name>A0A239LNP9_9BACT</name>
<evidence type="ECO:0000313" key="2">
    <source>
        <dbReference type="EMBL" id="SNS80687.1"/>
    </source>
</evidence>
<reference evidence="4" key="1">
    <citation type="submission" date="2017-06" db="EMBL/GenBank/DDBJ databases">
        <authorList>
            <person name="Varghese N."/>
            <person name="Submissions S."/>
        </authorList>
    </citation>
    <scope>NUCLEOTIDE SEQUENCE [LARGE SCALE GENOMIC DNA]</scope>
    <source>
        <strain evidence="4">NKM1</strain>
    </source>
</reference>
<evidence type="ECO:0000313" key="4">
    <source>
        <dbReference type="Proteomes" id="UP000198432"/>
    </source>
</evidence>
<feature type="domain" description="Integrase catalytic" evidence="1">
    <location>
        <begin position="2"/>
        <end position="36"/>
    </location>
</feature>
<dbReference type="GO" id="GO:0015074">
    <property type="term" value="P:DNA integration"/>
    <property type="evidence" value="ECO:0007669"/>
    <property type="project" value="InterPro"/>
</dbReference>
<keyword evidence="4" id="KW-1185">Reference proteome</keyword>
<dbReference type="AlphaFoldDB" id="A0A239LNP9"/>
<gene>
    <name evidence="2" type="ORF">SAMN06296052_113154</name>
    <name evidence="3" type="ORF">SAMN06296052_1461</name>
</gene>
<evidence type="ECO:0000259" key="1">
    <source>
        <dbReference type="Pfam" id="PF13333"/>
    </source>
</evidence>
<dbReference type="OrthoDB" id="887091at2"/>
<evidence type="ECO:0000313" key="3">
    <source>
        <dbReference type="EMBL" id="SNT32081.1"/>
    </source>
</evidence>
<dbReference type="RefSeq" id="WP_144266320.1">
    <property type="nucleotide sequence ID" value="NZ_FZOQ01000013.1"/>
</dbReference>
<dbReference type="EMBL" id="FZOQ01000013">
    <property type="protein sequence ID" value="SNS80687.1"/>
    <property type="molecule type" value="Genomic_DNA"/>
</dbReference>
<organism evidence="3 4">
    <name type="scientific">Pontibacter ummariensis</name>
    <dbReference type="NCBI Taxonomy" id="1610492"/>
    <lineage>
        <taxon>Bacteria</taxon>
        <taxon>Pseudomonadati</taxon>
        <taxon>Bacteroidota</taxon>
        <taxon>Cytophagia</taxon>
        <taxon>Cytophagales</taxon>
        <taxon>Hymenobacteraceae</taxon>
        <taxon>Pontibacter</taxon>
    </lineage>
</organism>
<reference evidence="3" key="2">
    <citation type="submission" date="2017-06" db="EMBL/GenBank/DDBJ databases">
        <authorList>
            <person name="Kim H.J."/>
            <person name="Triplett B.A."/>
        </authorList>
    </citation>
    <scope>NUCLEOTIDE SEQUENCE [LARGE SCALE GENOMIC DNA]</scope>
    <source>
        <strain evidence="3">NKM1</strain>
    </source>
</reference>
<dbReference type="EMBL" id="FZOQ01000046">
    <property type="protein sequence ID" value="SNT32081.1"/>
    <property type="molecule type" value="Genomic_DNA"/>
</dbReference>